<dbReference type="HOGENOM" id="CLU_1577584_0_0_11"/>
<dbReference type="RefSeq" id="WP_009714875.1">
    <property type="nucleotide sequence ID" value="NZ_GG657754.1"/>
</dbReference>
<dbReference type="OrthoDB" id="4299760at2"/>
<dbReference type="AlphaFoldDB" id="D9WCX7"/>
<dbReference type="STRING" id="457427.SSOG_02770"/>
<accession>D9WCX7</accession>
<protein>
    <submittedName>
        <fullName evidence="2">Uncharacterized protein</fullName>
    </submittedName>
</protein>
<sequence length="167" mass="18965">MGLFDKLTGTKRPSGGVEPRPAHEVRAALLDLCGSDVPYVIRDGTPEGVDLVAEWKLKEPAWRNFFIRSQLSRAIEIRMRLVPENHEVRALDRMWEVDRIGNMPVSKRYVRGPANTKSLRWSIGRGADGRLEATETFRFDTAELKDPLRDTVLKAGWTWRGVILGQP</sequence>
<dbReference type="Proteomes" id="UP000003963">
    <property type="component" value="Unassembled WGS sequence"/>
</dbReference>
<feature type="region of interest" description="Disordered" evidence="1">
    <location>
        <begin position="1"/>
        <end position="20"/>
    </location>
</feature>
<evidence type="ECO:0000313" key="2">
    <source>
        <dbReference type="EMBL" id="EFL23056.1"/>
    </source>
</evidence>
<evidence type="ECO:0000256" key="1">
    <source>
        <dbReference type="SAM" id="MobiDB-lite"/>
    </source>
</evidence>
<gene>
    <name evidence="2" type="ORF">SSOG_02770</name>
</gene>
<dbReference type="EMBL" id="GG657754">
    <property type="protein sequence ID" value="EFL23056.1"/>
    <property type="molecule type" value="Genomic_DNA"/>
</dbReference>
<name>D9WCX7_9ACTN</name>
<evidence type="ECO:0000313" key="3">
    <source>
        <dbReference type="Proteomes" id="UP000003963"/>
    </source>
</evidence>
<organism evidence="2 3">
    <name type="scientific">Streptomyces himastatinicus ATCC 53653</name>
    <dbReference type="NCBI Taxonomy" id="457427"/>
    <lineage>
        <taxon>Bacteria</taxon>
        <taxon>Bacillati</taxon>
        <taxon>Actinomycetota</taxon>
        <taxon>Actinomycetes</taxon>
        <taxon>Kitasatosporales</taxon>
        <taxon>Streptomycetaceae</taxon>
        <taxon>Streptomyces</taxon>
        <taxon>Streptomyces violaceusniger group</taxon>
    </lineage>
</organism>
<keyword evidence="3" id="KW-1185">Reference proteome</keyword>
<reference evidence="2 3" key="1">
    <citation type="submission" date="2009-02" db="EMBL/GenBank/DDBJ databases">
        <title>Annotation of Streptomyces hygroscopicus strain ATCC 53653.</title>
        <authorList>
            <consortium name="The Broad Institute Genome Sequencing Platform"/>
            <consortium name="Broad Institute Microbial Sequencing Center"/>
            <person name="Fischbach M."/>
            <person name="Godfrey P."/>
            <person name="Ward D."/>
            <person name="Young S."/>
            <person name="Zeng Q."/>
            <person name="Koehrsen M."/>
            <person name="Alvarado L."/>
            <person name="Berlin A.M."/>
            <person name="Bochicchio J."/>
            <person name="Borenstein D."/>
            <person name="Chapman S.B."/>
            <person name="Chen Z."/>
            <person name="Engels R."/>
            <person name="Freedman E."/>
            <person name="Gellesch M."/>
            <person name="Goldberg J."/>
            <person name="Griggs A."/>
            <person name="Gujja S."/>
            <person name="Heilman E.R."/>
            <person name="Heiman D.I."/>
            <person name="Hepburn T.A."/>
            <person name="Howarth C."/>
            <person name="Jen D."/>
            <person name="Larson L."/>
            <person name="Lewis B."/>
            <person name="Mehta T."/>
            <person name="Park D."/>
            <person name="Pearson M."/>
            <person name="Richards J."/>
            <person name="Roberts A."/>
            <person name="Saif S."/>
            <person name="Shea T.D."/>
            <person name="Shenoy N."/>
            <person name="Sisk P."/>
            <person name="Stolte C."/>
            <person name="Sykes S.N."/>
            <person name="Thomson T."/>
            <person name="Walk T."/>
            <person name="White J."/>
            <person name="Yandava C."/>
            <person name="Straight P."/>
            <person name="Clardy J."/>
            <person name="Hung D."/>
            <person name="Kolter R."/>
            <person name="Mekalanos J."/>
            <person name="Walker S."/>
            <person name="Walsh C.T."/>
            <person name="Wieland-Brown L.C."/>
            <person name="Haas B."/>
            <person name="Nusbaum C."/>
            <person name="Birren B."/>
        </authorList>
    </citation>
    <scope>NUCLEOTIDE SEQUENCE [LARGE SCALE GENOMIC DNA]</scope>
    <source>
        <strain evidence="2 3">ATCC 53653</strain>
    </source>
</reference>
<proteinExistence type="predicted"/>